<accession>A0AAX3SKE5</accession>
<dbReference type="GO" id="GO:0016887">
    <property type="term" value="F:ATP hydrolysis activity"/>
    <property type="evidence" value="ECO:0007669"/>
    <property type="project" value="InterPro"/>
</dbReference>
<name>A0AAX3SKE5_9BURK</name>
<dbReference type="Pfam" id="PF13401">
    <property type="entry name" value="AAA_22"/>
    <property type="match status" value="1"/>
</dbReference>
<dbReference type="InterPro" id="IPR049945">
    <property type="entry name" value="AAA_22"/>
</dbReference>
<dbReference type="SUPFAM" id="SSF52540">
    <property type="entry name" value="P-loop containing nucleoside triphosphate hydrolases"/>
    <property type="match status" value="1"/>
</dbReference>
<dbReference type="EMBL" id="CP120956">
    <property type="protein sequence ID" value="WFF80540.1"/>
    <property type="molecule type" value="Genomic_DNA"/>
</dbReference>
<dbReference type="RefSeq" id="WP_277849032.1">
    <property type="nucleotide sequence ID" value="NZ_CP104581.1"/>
</dbReference>
<organism evidence="2 3">
    <name type="scientific">Delftia tsuruhatensis</name>
    <dbReference type="NCBI Taxonomy" id="180282"/>
    <lineage>
        <taxon>Bacteria</taxon>
        <taxon>Pseudomonadati</taxon>
        <taxon>Pseudomonadota</taxon>
        <taxon>Betaproteobacteria</taxon>
        <taxon>Burkholderiales</taxon>
        <taxon>Comamonadaceae</taxon>
        <taxon>Delftia</taxon>
    </lineage>
</organism>
<dbReference type="Proteomes" id="UP001219066">
    <property type="component" value="Chromosome"/>
</dbReference>
<reference evidence="2" key="1">
    <citation type="submission" date="2023-03" db="EMBL/GenBank/DDBJ databases">
        <title>Synergistic degradation of erythromycin by symbiotic bacteria Ery-6A and Ery-6B and application in simulated water remediation.</title>
        <authorList>
            <person name="Xu S."/>
        </authorList>
    </citation>
    <scope>NUCLEOTIDE SEQUENCE</scope>
    <source>
        <strain evidence="2">Ery-6A</strain>
    </source>
</reference>
<dbReference type="AlphaFoldDB" id="A0AAX3SKE5"/>
<sequence length="428" mass="48132">MTKRASESATAHDPYAGNSLIAQLGPIRSRPETLKALVEFPPRPPKDIATIPRHVRLHMLMSVRDLHVPSVEELQLYETMDMMIRQNYHHLQPSSSSTWSMISGEEARYRPPVTAPTYGAAVVGVSGSGKTQAIRRCLSTFPQTIQHTSFFRMVNGLQQVVWLSLDVPAGGKATDLAAALMTAWKKATGSTRFDKTLAGEWRNGPQMLDEWRQVASSHFLGLLHLDEIQNLFKLPPLKSRSKRKQGEPPPELRIIDDQSLKWILTALNEWQIPLLVSGTPDGFGALTKRLSNTERIVTSGYHAFKHFWGDHDAAFRQHFLPRLGHYQYVARPMAINEALGDLILEKTAGVQRLIIALWIAAHRVAFERNDDDLRLYDFKVAADTYLAPVAQAVAALHSNDPGRLSMYEDLSPQDHSFWAQFWSSISRS</sequence>
<protein>
    <submittedName>
        <fullName evidence="2">AAA family ATPase</fullName>
    </submittedName>
</protein>
<dbReference type="InterPro" id="IPR027417">
    <property type="entry name" value="P-loop_NTPase"/>
</dbReference>
<gene>
    <name evidence="2" type="ORF">PYR84_26975</name>
</gene>
<evidence type="ECO:0000313" key="3">
    <source>
        <dbReference type="Proteomes" id="UP001219066"/>
    </source>
</evidence>
<evidence type="ECO:0000313" key="2">
    <source>
        <dbReference type="EMBL" id="WFF80540.1"/>
    </source>
</evidence>
<proteinExistence type="predicted"/>
<evidence type="ECO:0000259" key="1">
    <source>
        <dbReference type="Pfam" id="PF13401"/>
    </source>
</evidence>
<feature type="domain" description="ORC1/DEAH AAA+ ATPase" evidence="1">
    <location>
        <begin position="121"/>
        <end position="281"/>
    </location>
</feature>